<comment type="subcellular location">
    <subcellularLocation>
        <location evidence="1">Cell envelope</location>
    </subcellularLocation>
</comment>
<dbReference type="GO" id="GO:0030313">
    <property type="term" value="C:cell envelope"/>
    <property type="evidence" value="ECO:0007669"/>
    <property type="project" value="UniProtKB-SubCell"/>
</dbReference>
<evidence type="ECO:0000259" key="5">
    <source>
        <dbReference type="Pfam" id="PF13407"/>
    </source>
</evidence>
<dbReference type="SUPFAM" id="SSF53822">
    <property type="entry name" value="Periplasmic binding protein-like I"/>
    <property type="match status" value="1"/>
</dbReference>
<feature type="domain" description="Periplasmic binding protein" evidence="5">
    <location>
        <begin position="62"/>
        <end position="324"/>
    </location>
</feature>
<evidence type="ECO:0000256" key="2">
    <source>
        <dbReference type="ARBA" id="ARBA00007639"/>
    </source>
</evidence>
<dbReference type="InterPro" id="IPR025997">
    <property type="entry name" value="SBP_2_dom"/>
</dbReference>
<sequence>MTLHRRLMASAAIVLGLAMAAGQARADTMADAKAFLAQYASHVTTWDGPTTGPKAEKGKHVVVVAGDMKNGGILGATKGFQEAAKAVGWDVRVIDGAGTVSGRTSAFSQALALKPDGIVLEGFDPIEQRPGLQAAKAAGIPIVAWHAAPKVGPIPGTDVRANVSTDAMLVAKAAADWAYIDAAGKPAVIIFTDGQYQIAVAKAKEMERNIKAMGGKVLAYEDTPIADTSTRMPQLTTSLLQKFGAKWTDSLAINDIYFDFMGPSLEDAGVDGTGNPKSVAAGDGSRSAYERIRAGQYQSVTVAEPLNLQGWQLVDEMNRAFAGQPWSGYVAPFHVVTQANIAYDGGPKDAFDPDNGYRDHYKAIWGVQ</sequence>
<evidence type="ECO:0000256" key="4">
    <source>
        <dbReference type="SAM" id="SignalP"/>
    </source>
</evidence>
<dbReference type="Proteomes" id="UP000721844">
    <property type="component" value="Unassembled WGS sequence"/>
</dbReference>
<dbReference type="AlphaFoldDB" id="A0A963YZQ8"/>
<evidence type="ECO:0000256" key="1">
    <source>
        <dbReference type="ARBA" id="ARBA00004196"/>
    </source>
</evidence>
<dbReference type="EMBL" id="JAESVA010000002">
    <property type="protein sequence ID" value="MCB8880054.1"/>
    <property type="molecule type" value="Genomic_DNA"/>
</dbReference>
<proteinExistence type="inferred from homology"/>
<comment type="caution">
    <text evidence="6">The sequence shown here is derived from an EMBL/GenBank/DDBJ whole genome shotgun (WGS) entry which is preliminary data.</text>
</comment>
<feature type="chain" id="PRO_5037454319" evidence="4">
    <location>
        <begin position="27"/>
        <end position="368"/>
    </location>
</feature>
<dbReference type="PANTHER" id="PTHR46847:SF1">
    <property type="entry name" value="D-ALLOSE-BINDING PERIPLASMIC PROTEIN-RELATED"/>
    <property type="match status" value="1"/>
</dbReference>
<dbReference type="InterPro" id="IPR028082">
    <property type="entry name" value="Peripla_BP_I"/>
</dbReference>
<accession>A0A963YZQ8</accession>
<evidence type="ECO:0000313" key="7">
    <source>
        <dbReference type="Proteomes" id="UP000721844"/>
    </source>
</evidence>
<organism evidence="6 7">
    <name type="scientific">Acidisoma cellulosilyticum</name>
    <dbReference type="NCBI Taxonomy" id="2802395"/>
    <lineage>
        <taxon>Bacteria</taxon>
        <taxon>Pseudomonadati</taxon>
        <taxon>Pseudomonadota</taxon>
        <taxon>Alphaproteobacteria</taxon>
        <taxon>Acetobacterales</taxon>
        <taxon>Acidocellaceae</taxon>
        <taxon>Acidisoma</taxon>
    </lineage>
</organism>
<gene>
    <name evidence="6" type="ORF">ACELLULO517_07395</name>
</gene>
<reference evidence="6 7" key="1">
    <citation type="journal article" date="2021" name="Microorganisms">
        <title>Acidisoma silvae sp. nov. and Acidisomacellulosilytica sp. nov., Two Acidophilic Bacteria Isolated from Decaying Wood, Hydrolyzing Cellulose and Producing Poly-3-hydroxybutyrate.</title>
        <authorList>
            <person name="Mieszkin S."/>
            <person name="Pouder E."/>
            <person name="Uroz S."/>
            <person name="Simon-Colin C."/>
            <person name="Alain K."/>
        </authorList>
    </citation>
    <scope>NUCLEOTIDE SEQUENCE [LARGE SCALE GENOMIC DNA]</scope>
    <source>
        <strain evidence="6 7">HW T5.17</strain>
    </source>
</reference>
<dbReference type="PANTHER" id="PTHR46847">
    <property type="entry name" value="D-ALLOSE-BINDING PERIPLASMIC PROTEIN-RELATED"/>
    <property type="match status" value="1"/>
</dbReference>
<feature type="signal peptide" evidence="4">
    <location>
        <begin position="1"/>
        <end position="26"/>
    </location>
</feature>
<keyword evidence="7" id="KW-1185">Reference proteome</keyword>
<dbReference type="Gene3D" id="3.40.50.2300">
    <property type="match status" value="2"/>
</dbReference>
<keyword evidence="3 4" id="KW-0732">Signal</keyword>
<name>A0A963YZQ8_9PROT</name>
<evidence type="ECO:0000256" key="3">
    <source>
        <dbReference type="ARBA" id="ARBA00022729"/>
    </source>
</evidence>
<comment type="similarity">
    <text evidence="2">Belongs to the bacterial solute-binding protein 2 family.</text>
</comment>
<evidence type="ECO:0000313" key="6">
    <source>
        <dbReference type="EMBL" id="MCB8880054.1"/>
    </source>
</evidence>
<protein>
    <submittedName>
        <fullName evidence="6">Substrate-binding domain-containing protein</fullName>
    </submittedName>
</protein>
<dbReference type="RefSeq" id="WP_227306662.1">
    <property type="nucleotide sequence ID" value="NZ_JAESVA010000002.1"/>
</dbReference>
<dbReference type="GO" id="GO:0030246">
    <property type="term" value="F:carbohydrate binding"/>
    <property type="evidence" value="ECO:0007669"/>
    <property type="project" value="UniProtKB-ARBA"/>
</dbReference>
<dbReference type="Pfam" id="PF13407">
    <property type="entry name" value="Peripla_BP_4"/>
    <property type="match status" value="1"/>
</dbReference>